<evidence type="ECO:0000256" key="13">
    <source>
        <dbReference type="ARBA" id="ARBA00057905"/>
    </source>
</evidence>
<dbReference type="PROSITE" id="PS51257">
    <property type="entry name" value="PROKAR_LIPOPROTEIN"/>
    <property type="match status" value="1"/>
</dbReference>
<dbReference type="InterPro" id="IPR001128">
    <property type="entry name" value="Cyt_P450"/>
</dbReference>
<keyword evidence="8 17" id="KW-0560">Oxidoreductase</keyword>
<reference evidence="20" key="1">
    <citation type="submission" date="2025-08" db="UniProtKB">
        <authorList>
            <consortium name="RefSeq"/>
        </authorList>
    </citation>
    <scope>IDENTIFICATION</scope>
</reference>
<dbReference type="AlphaFoldDB" id="A0A6J0PAL5"/>
<dbReference type="Proteomes" id="UP000504607">
    <property type="component" value="Unplaced"/>
</dbReference>
<dbReference type="KEGG" id="egu:105060896"/>
<dbReference type="OrthoDB" id="1372046at2759"/>
<keyword evidence="7" id="KW-1133">Transmembrane helix</keyword>
<evidence type="ECO:0000256" key="14">
    <source>
        <dbReference type="ARBA" id="ARBA00060633"/>
    </source>
</evidence>
<keyword evidence="10 17" id="KW-0503">Monooxygenase</keyword>
<keyword evidence="18" id="KW-0732">Signal</keyword>
<evidence type="ECO:0000256" key="9">
    <source>
        <dbReference type="ARBA" id="ARBA00023004"/>
    </source>
</evidence>
<comment type="cofactor">
    <cofactor evidence="1 16">
        <name>heme</name>
        <dbReference type="ChEBI" id="CHEBI:30413"/>
    </cofactor>
</comment>
<keyword evidence="4 16" id="KW-0349">Heme</keyword>
<evidence type="ECO:0000256" key="4">
    <source>
        <dbReference type="ARBA" id="ARBA00022617"/>
    </source>
</evidence>
<dbReference type="InterPro" id="IPR017972">
    <property type="entry name" value="Cyt_P450_CS"/>
</dbReference>
<dbReference type="PROSITE" id="PS00086">
    <property type="entry name" value="CYTOCHROME_P450"/>
    <property type="match status" value="1"/>
</dbReference>
<comment type="pathway">
    <text evidence="14">Plant hormone degradation; abscisic acid degradation.</text>
</comment>
<evidence type="ECO:0000256" key="6">
    <source>
        <dbReference type="ARBA" id="ARBA00022723"/>
    </source>
</evidence>
<evidence type="ECO:0000256" key="10">
    <source>
        <dbReference type="ARBA" id="ARBA00023033"/>
    </source>
</evidence>
<feature type="binding site" description="axial binding residue" evidence="16">
    <location>
        <position position="416"/>
    </location>
    <ligand>
        <name>heme</name>
        <dbReference type="ChEBI" id="CHEBI:30413"/>
    </ligand>
    <ligandPart>
        <name>Fe</name>
        <dbReference type="ChEBI" id="CHEBI:18248"/>
    </ligandPart>
</feature>
<dbReference type="PANTHER" id="PTHR24286">
    <property type="entry name" value="CYTOCHROME P450 26"/>
    <property type="match status" value="1"/>
</dbReference>
<accession>A0A6J0PAL5</accession>
<comment type="subcellular location">
    <subcellularLocation>
        <location evidence="2">Membrane</location>
        <topology evidence="2">Single-pass membrane protein</topology>
    </subcellularLocation>
</comment>
<organism evidence="19 20">
    <name type="scientific">Elaeis guineensis var. tenera</name>
    <name type="common">Oil palm</name>
    <dbReference type="NCBI Taxonomy" id="51953"/>
    <lineage>
        <taxon>Eukaryota</taxon>
        <taxon>Viridiplantae</taxon>
        <taxon>Streptophyta</taxon>
        <taxon>Embryophyta</taxon>
        <taxon>Tracheophyta</taxon>
        <taxon>Spermatophyta</taxon>
        <taxon>Magnoliopsida</taxon>
        <taxon>Liliopsida</taxon>
        <taxon>Arecaceae</taxon>
        <taxon>Arecoideae</taxon>
        <taxon>Cocoseae</taxon>
        <taxon>Elaeidinae</taxon>
        <taxon>Elaeis</taxon>
    </lineage>
</organism>
<gene>
    <name evidence="20" type="primary">LOC105060896</name>
</gene>
<comment type="catalytic activity">
    <reaction evidence="12">
        <text>2-cis-(+)-abscisate + reduced [NADPH--hemoprotein reductase] + O2 = (+)-8'-hydroxyabscisate + oxidized [NADPH--hemoprotein reductase] + H2O + H(+)</text>
        <dbReference type="Rhea" id="RHEA:12897"/>
        <dbReference type="Rhea" id="RHEA-COMP:11964"/>
        <dbReference type="Rhea" id="RHEA-COMP:11965"/>
        <dbReference type="ChEBI" id="CHEBI:15377"/>
        <dbReference type="ChEBI" id="CHEBI:15378"/>
        <dbReference type="ChEBI" id="CHEBI:15379"/>
        <dbReference type="ChEBI" id="CHEBI:37569"/>
        <dbReference type="ChEBI" id="CHEBI:57618"/>
        <dbReference type="ChEBI" id="CHEBI:58210"/>
        <dbReference type="ChEBI" id="CHEBI:58490"/>
        <dbReference type="EC" id="1.14.14.137"/>
    </reaction>
</comment>
<comment type="function">
    <text evidence="13">Involved in the oxidative degradation of abscisic acid.</text>
</comment>
<proteinExistence type="inferred from homology"/>
<keyword evidence="11" id="KW-0472">Membrane</keyword>
<dbReference type="GO" id="GO:0005506">
    <property type="term" value="F:iron ion binding"/>
    <property type="evidence" value="ECO:0007669"/>
    <property type="project" value="InterPro"/>
</dbReference>
<dbReference type="SUPFAM" id="SSF48264">
    <property type="entry name" value="Cytochrome P450"/>
    <property type="match status" value="1"/>
</dbReference>
<feature type="chain" id="PRO_5026808400" description="(+)-abscisic acid 8'-hydroxylase" evidence="18">
    <location>
        <begin position="20"/>
        <end position="476"/>
    </location>
</feature>
<evidence type="ECO:0000256" key="17">
    <source>
        <dbReference type="RuleBase" id="RU000461"/>
    </source>
</evidence>
<dbReference type="GeneID" id="105060896"/>
<evidence type="ECO:0000256" key="18">
    <source>
        <dbReference type="SAM" id="SignalP"/>
    </source>
</evidence>
<protein>
    <recommendedName>
        <fullName evidence="15">(+)-abscisic acid 8'-hydroxylase</fullName>
        <ecNumber evidence="15">1.14.14.137</ecNumber>
    </recommendedName>
</protein>
<dbReference type="GO" id="GO:0016125">
    <property type="term" value="P:sterol metabolic process"/>
    <property type="evidence" value="ECO:0007669"/>
    <property type="project" value="TreeGrafter"/>
</dbReference>
<keyword evidence="19" id="KW-1185">Reference proteome</keyword>
<evidence type="ECO:0000256" key="11">
    <source>
        <dbReference type="ARBA" id="ARBA00023136"/>
    </source>
</evidence>
<evidence type="ECO:0000256" key="3">
    <source>
        <dbReference type="ARBA" id="ARBA00010617"/>
    </source>
</evidence>
<dbReference type="InParanoid" id="A0A6J0PAL5"/>
<evidence type="ECO:0000313" key="19">
    <source>
        <dbReference type="Proteomes" id="UP000504607"/>
    </source>
</evidence>
<name>A0A6J0PAL5_ELAGV</name>
<keyword evidence="9 16" id="KW-0408">Iron</keyword>
<dbReference type="CDD" id="cd11043">
    <property type="entry name" value="CYP90-like"/>
    <property type="match status" value="1"/>
</dbReference>
<dbReference type="GO" id="GO:0010295">
    <property type="term" value="F:(+)-abscisic acid 8'-hydroxylase activity"/>
    <property type="evidence" value="ECO:0007669"/>
    <property type="project" value="UniProtKB-EC"/>
</dbReference>
<dbReference type="RefSeq" id="XP_019701471.1">
    <property type="nucleotide sequence ID" value="XM_019845912.2"/>
</dbReference>
<comment type="similarity">
    <text evidence="3 17">Belongs to the cytochrome P450 family.</text>
</comment>
<evidence type="ECO:0000256" key="2">
    <source>
        <dbReference type="ARBA" id="ARBA00004167"/>
    </source>
</evidence>
<dbReference type="PRINTS" id="PR00463">
    <property type="entry name" value="EP450I"/>
</dbReference>
<dbReference type="FunFam" id="1.10.630.10:FF:000014">
    <property type="entry name" value="Abscisic acid 8"/>
    <property type="match status" value="1"/>
</dbReference>
<dbReference type="EC" id="1.14.14.137" evidence="15"/>
<keyword evidence="5" id="KW-0812">Transmembrane</keyword>
<sequence>MEMCYRVICAFLLLALLSCLLMRKHKRKPQAKVRLPPGSTGWPYIGETLQLYSQDPNIFFATKQKRYGDIFKTQVLGYPCVMLASPEAARYVLVTQAHLFKPTYPRSKERMIGPWALFFHQGDYHMRLRKLVQGSLAPDNLRGLVPDIEAIVTSMLDSWDGRVVKTFHAMKRFSFDVGILTIFGGRLEERHKQELKRNYFIVDKGYNSFPINIPGALFHKAIQARKRLRQILNEIMSERRRKGVMNKDLLGCLMESSSDKDEHLSDDQISDNIIGALFAAQDTTASVLTWILKYLHDNPKLLEAVKAEQMGIHETNGYGNQPLTWTQTRSMVLTRRVILESLRMASIISFTFREAVVDVEYNGYLIPKGWKVMPLFRNIHHNPQFFRDPQKFDPSRFETAPKPNTFWPFGNGVHSCPGNELAKLEMFIFIHHLVTKFRWEVEGSQSGIEYSPFLVPKHGLPAKLRRASGTISSDAA</sequence>
<dbReference type="GO" id="GO:0016020">
    <property type="term" value="C:membrane"/>
    <property type="evidence" value="ECO:0007669"/>
    <property type="project" value="UniProtKB-SubCell"/>
</dbReference>
<evidence type="ECO:0000256" key="8">
    <source>
        <dbReference type="ARBA" id="ARBA00023002"/>
    </source>
</evidence>
<evidence type="ECO:0000256" key="16">
    <source>
        <dbReference type="PIRSR" id="PIRSR602401-1"/>
    </source>
</evidence>
<dbReference type="Pfam" id="PF00067">
    <property type="entry name" value="p450"/>
    <property type="match status" value="1"/>
</dbReference>
<dbReference type="PANTHER" id="PTHR24286:SF376">
    <property type="entry name" value="ABSCISIC ACID 8'-HYDROXYLASE 4"/>
    <property type="match status" value="1"/>
</dbReference>
<evidence type="ECO:0000256" key="12">
    <source>
        <dbReference type="ARBA" id="ARBA00050609"/>
    </source>
</evidence>
<dbReference type="FunCoup" id="A0A6J0PAL5">
    <property type="interactions" value="336"/>
</dbReference>
<feature type="signal peptide" evidence="18">
    <location>
        <begin position="1"/>
        <end position="19"/>
    </location>
</feature>
<dbReference type="PRINTS" id="PR00385">
    <property type="entry name" value="P450"/>
</dbReference>
<evidence type="ECO:0000256" key="15">
    <source>
        <dbReference type="ARBA" id="ARBA00066338"/>
    </source>
</evidence>
<dbReference type="GO" id="GO:0020037">
    <property type="term" value="F:heme binding"/>
    <property type="evidence" value="ECO:0007669"/>
    <property type="project" value="InterPro"/>
</dbReference>
<dbReference type="InterPro" id="IPR002401">
    <property type="entry name" value="Cyt_P450_E_grp-I"/>
</dbReference>
<evidence type="ECO:0000313" key="20">
    <source>
        <dbReference type="RefSeq" id="XP_019701471.1"/>
    </source>
</evidence>
<dbReference type="InterPro" id="IPR036396">
    <property type="entry name" value="Cyt_P450_sf"/>
</dbReference>
<dbReference type="Gene3D" id="1.10.630.10">
    <property type="entry name" value="Cytochrome P450"/>
    <property type="match status" value="1"/>
</dbReference>
<keyword evidence="6 16" id="KW-0479">Metal-binding</keyword>
<evidence type="ECO:0000256" key="1">
    <source>
        <dbReference type="ARBA" id="ARBA00001971"/>
    </source>
</evidence>
<evidence type="ECO:0000256" key="5">
    <source>
        <dbReference type="ARBA" id="ARBA00022692"/>
    </source>
</evidence>
<evidence type="ECO:0000256" key="7">
    <source>
        <dbReference type="ARBA" id="ARBA00022989"/>
    </source>
</evidence>